<dbReference type="GO" id="GO:0005765">
    <property type="term" value="C:lysosomal membrane"/>
    <property type="evidence" value="ECO:0007669"/>
    <property type="project" value="UniProtKB-SubCell"/>
</dbReference>
<evidence type="ECO:0000256" key="31">
    <source>
        <dbReference type="ARBA" id="ARBA00024439"/>
    </source>
</evidence>
<dbReference type="SUPFAM" id="SSF52540">
    <property type="entry name" value="P-loop containing nucleoside triphosphate hydrolases"/>
    <property type="match status" value="2"/>
</dbReference>
<dbReference type="GO" id="GO:0005524">
    <property type="term" value="F:ATP binding"/>
    <property type="evidence" value="ECO:0007669"/>
    <property type="project" value="UniProtKB-KW"/>
</dbReference>
<comment type="catalytic activity">
    <reaction evidence="33">
        <text>heme b(in) + ATP + H2O = heme b(out) + ADP + phosphate + H(+)</text>
        <dbReference type="Rhea" id="RHEA:19261"/>
        <dbReference type="ChEBI" id="CHEBI:15377"/>
        <dbReference type="ChEBI" id="CHEBI:15378"/>
        <dbReference type="ChEBI" id="CHEBI:30616"/>
        <dbReference type="ChEBI" id="CHEBI:43474"/>
        <dbReference type="ChEBI" id="CHEBI:60344"/>
        <dbReference type="ChEBI" id="CHEBI:456216"/>
        <dbReference type="EC" id="7.6.2.5"/>
    </reaction>
    <physiologicalReaction direction="left-to-right" evidence="33">
        <dbReference type="Rhea" id="RHEA:19262"/>
    </physiologicalReaction>
</comment>
<evidence type="ECO:0000256" key="37">
    <source>
        <dbReference type="ARBA" id="ARBA00048455"/>
    </source>
</evidence>
<keyword evidence="25 42" id="KW-0472">Membrane</keyword>
<dbReference type="InterPro" id="IPR003439">
    <property type="entry name" value="ABC_transporter-like_ATP-bd"/>
</dbReference>
<reference evidence="45" key="1">
    <citation type="journal article" date="2023" name="G3 (Bethesda)">
        <title>Whole genome assembly and annotation of the endangered Caribbean coral Acropora cervicornis.</title>
        <authorList>
            <person name="Selwyn J.D."/>
            <person name="Vollmer S.V."/>
        </authorList>
    </citation>
    <scope>NUCLEOTIDE SEQUENCE</scope>
    <source>
        <strain evidence="45">K2</strain>
    </source>
</reference>
<comment type="catalytic activity">
    <reaction evidence="37">
        <text>pheophorbide a(in) + ATP + H2O = pheophorbide a(out) + ADP + phosphate + H(+)</text>
        <dbReference type="Rhea" id="RHEA:61360"/>
        <dbReference type="ChEBI" id="CHEBI:15377"/>
        <dbReference type="ChEBI" id="CHEBI:15378"/>
        <dbReference type="ChEBI" id="CHEBI:30616"/>
        <dbReference type="ChEBI" id="CHEBI:43474"/>
        <dbReference type="ChEBI" id="CHEBI:58687"/>
        <dbReference type="ChEBI" id="CHEBI:456216"/>
    </reaction>
    <physiologicalReaction direction="left-to-right" evidence="37">
        <dbReference type="Rhea" id="RHEA:61361"/>
    </physiologicalReaction>
</comment>
<evidence type="ECO:0000313" key="45">
    <source>
        <dbReference type="EMBL" id="KAK2564752.1"/>
    </source>
</evidence>
<keyword evidence="14" id="KW-0964">Secreted</keyword>
<evidence type="ECO:0000256" key="30">
    <source>
        <dbReference type="ARBA" id="ARBA00024385"/>
    </source>
</evidence>
<dbReference type="SUPFAM" id="SSF90123">
    <property type="entry name" value="ABC transporter transmembrane region"/>
    <property type="match status" value="1"/>
</dbReference>
<dbReference type="InterPro" id="IPR036640">
    <property type="entry name" value="ABC1_TM_sf"/>
</dbReference>
<dbReference type="Proteomes" id="UP001249851">
    <property type="component" value="Unassembled WGS sequence"/>
</dbReference>
<comment type="catalytic activity">
    <reaction evidence="40">
        <text>coproporphyrin I(in) + ATP + H2O = coproporphyrin I(out) + ADP + phosphate + H(+)</text>
        <dbReference type="Rhea" id="RHEA:66768"/>
        <dbReference type="ChEBI" id="CHEBI:15377"/>
        <dbReference type="ChEBI" id="CHEBI:15378"/>
        <dbReference type="ChEBI" id="CHEBI:30616"/>
        <dbReference type="ChEBI" id="CHEBI:43474"/>
        <dbReference type="ChEBI" id="CHEBI:167478"/>
        <dbReference type="ChEBI" id="CHEBI:456216"/>
    </reaction>
    <physiologicalReaction direction="left-to-right" evidence="40">
        <dbReference type="Rhea" id="RHEA:66769"/>
    </physiologicalReaction>
</comment>
<evidence type="ECO:0000256" key="9">
    <source>
        <dbReference type="ARBA" id="ARBA00004653"/>
    </source>
</evidence>
<evidence type="ECO:0000259" key="43">
    <source>
        <dbReference type="PROSITE" id="PS50893"/>
    </source>
</evidence>
<dbReference type="PROSITE" id="PS00211">
    <property type="entry name" value="ABC_TRANSPORTER_1"/>
    <property type="match status" value="1"/>
</dbReference>
<evidence type="ECO:0000256" key="5">
    <source>
        <dbReference type="ARBA" id="ARBA00004414"/>
    </source>
</evidence>
<evidence type="ECO:0000256" key="21">
    <source>
        <dbReference type="ARBA" id="ARBA00022967"/>
    </source>
</evidence>
<keyword evidence="18" id="KW-1000">Mitochondrion outer membrane</keyword>
<evidence type="ECO:0000256" key="17">
    <source>
        <dbReference type="ARBA" id="ARBA00022753"/>
    </source>
</evidence>
<evidence type="ECO:0000256" key="25">
    <source>
        <dbReference type="ARBA" id="ARBA00023136"/>
    </source>
</evidence>
<evidence type="ECO:0000256" key="10">
    <source>
        <dbReference type="ARBA" id="ARBA00004656"/>
    </source>
</evidence>
<keyword evidence="19" id="KW-0256">Endoplasmic reticulum</keyword>
<evidence type="ECO:0000256" key="6">
    <source>
        <dbReference type="ARBA" id="ARBA00004477"/>
    </source>
</evidence>
<reference evidence="45" key="2">
    <citation type="journal article" date="2023" name="Science">
        <title>Genomic signatures of disease resistance in endangered staghorn corals.</title>
        <authorList>
            <person name="Vollmer S.V."/>
            <person name="Selwyn J.D."/>
            <person name="Despard B.A."/>
            <person name="Roesel C.L."/>
        </authorList>
    </citation>
    <scope>NUCLEOTIDE SEQUENCE</scope>
    <source>
        <strain evidence="45">K2</strain>
    </source>
</reference>
<evidence type="ECO:0000256" key="22">
    <source>
        <dbReference type="ARBA" id="ARBA00022989"/>
    </source>
</evidence>
<accession>A0AAD9V8E3</accession>
<keyword evidence="12" id="KW-0813">Transport</keyword>
<evidence type="ECO:0000256" key="14">
    <source>
        <dbReference type="ARBA" id="ARBA00022525"/>
    </source>
</evidence>
<keyword evidence="22 42" id="KW-1133">Transmembrane helix</keyword>
<organism evidence="45 46">
    <name type="scientific">Acropora cervicornis</name>
    <name type="common">Staghorn coral</name>
    <dbReference type="NCBI Taxonomy" id="6130"/>
    <lineage>
        <taxon>Eukaryota</taxon>
        <taxon>Metazoa</taxon>
        <taxon>Cnidaria</taxon>
        <taxon>Anthozoa</taxon>
        <taxon>Hexacorallia</taxon>
        <taxon>Scleractinia</taxon>
        <taxon>Astrocoeniina</taxon>
        <taxon>Acroporidae</taxon>
        <taxon>Acropora</taxon>
    </lineage>
</organism>
<dbReference type="PANTHER" id="PTHR24221:SF654">
    <property type="entry name" value="ATP-BINDING CASSETTE SUB-FAMILY B MEMBER 6"/>
    <property type="match status" value="1"/>
</dbReference>
<keyword evidence="20 45" id="KW-0067">ATP-binding</keyword>
<evidence type="ECO:0000256" key="18">
    <source>
        <dbReference type="ARBA" id="ARBA00022787"/>
    </source>
</evidence>
<comment type="catalytic activity">
    <reaction evidence="39">
        <text>coproporphyrin III(in) + ATP + H2O = coproporphyrin III(out) + ADP + phosphate + H(+)</text>
        <dbReference type="Rhea" id="RHEA:66664"/>
        <dbReference type="ChEBI" id="CHEBI:15377"/>
        <dbReference type="ChEBI" id="CHEBI:15378"/>
        <dbReference type="ChEBI" id="CHEBI:30616"/>
        <dbReference type="ChEBI" id="CHEBI:43474"/>
        <dbReference type="ChEBI" id="CHEBI:131725"/>
        <dbReference type="ChEBI" id="CHEBI:456216"/>
    </reaction>
    <physiologicalReaction direction="left-to-right" evidence="39">
        <dbReference type="Rhea" id="RHEA:66665"/>
    </physiologicalReaction>
</comment>
<evidence type="ECO:0000256" key="41">
    <source>
        <dbReference type="SAM" id="MobiDB-lite"/>
    </source>
</evidence>
<dbReference type="GO" id="GO:0031901">
    <property type="term" value="C:early endosome membrane"/>
    <property type="evidence" value="ECO:0007669"/>
    <property type="project" value="UniProtKB-SubCell"/>
</dbReference>
<evidence type="ECO:0000256" key="27">
    <source>
        <dbReference type="ARBA" id="ARBA00023228"/>
    </source>
</evidence>
<evidence type="ECO:0000256" key="38">
    <source>
        <dbReference type="ARBA" id="ARBA00048510"/>
    </source>
</evidence>
<evidence type="ECO:0000256" key="19">
    <source>
        <dbReference type="ARBA" id="ARBA00022824"/>
    </source>
</evidence>
<feature type="transmembrane region" description="Helical" evidence="42">
    <location>
        <begin position="552"/>
        <end position="570"/>
    </location>
</feature>
<keyword evidence="17" id="KW-0967">Endosome</keyword>
<evidence type="ECO:0000256" key="3">
    <source>
        <dbReference type="ARBA" id="ARBA00004337"/>
    </source>
</evidence>
<evidence type="ECO:0000259" key="44">
    <source>
        <dbReference type="PROSITE" id="PS50929"/>
    </source>
</evidence>
<keyword evidence="15 42" id="KW-0812">Transmembrane</keyword>
<comment type="catalytic activity">
    <reaction evidence="36">
        <text>protoporphyrin IX(in) + ATP + H2O = protoporphyrin IX(out) + ADP + phosphate + H(+)</text>
        <dbReference type="Rhea" id="RHEA:61336"/>
        <dbReference type="ChEBI" id="CHEBI:15377"/>
        <dbReference type="ChEBI" id="CHEBI:15378"/>
        <dbReference type="ChEBI" id="CHEBI:30616"/>
        <dbReference type="ChEBI" id="CHEBI:43474"/>
        <dbReference type="ChEBI" id="CHEBI:57306"/>
        <dbReference type="ChEBI" id="CHEBI:456216"/>
    </reaction>
    <physiologicalReaction direction="left-to-right" evidence="36">
        <dbReference type="Rhea" id="RHEA:61337"/>
    </physiologicalReaction>
</comment>
<dbReference type="AlphaFoldDB" id="A0AAD9V8E3"/>
<comment type="subcellular location">
    <subcellularLocation>
        <location evidence="8">Cell membrane</location>
        <topology evidence="8">Multi-pass membrane protein</topology>
    </subcellularLocation>
    <subcellularLocation>
        <location evidence="1">Early endosome membrane</location>
    </subcellularLocation>
    <subcellularLocation>
        <location evidence="6">Endoplasmic reticulum membrane</location>
        <topology evidence="6">Multi-pass membrane protein</topology>
    </subcellularLocation>
    <subcellularLocation>
        <location evidence="3">Endosome membrane</location>
        <topology evidence="3">Multi-pass membrane protein</topology>
    </subcellularLocation>
    <subcellularLocation>
        <location evidence="2">Endosome</location>
        <location evidence="2">Multivesicular body membrane</location>
    </subcellularLocation>
    <subcellularLocation>
        <location evidence="9">Golgi apparatus membrane</location>
        <topology evidence="9">Multi-pass membrane protein</topology>
    </subcellularLocation>
    <subcellularLocation>
        <location evidence="5">Late endosome membrane</location>
    </subcellularLocation>
    <subcellularLocation>
        <location evidence="10">Lysosome membrane</location>
    </subcellularLocation>
    <subcellularLocation>
        <location evidence="28">Melanosome membrane</location>
    </subcellularLocation>
    <subcellularLocation>
        <location evidence="4">Mitochondrion outer membrane</location>
        <topology evidence="4">Multi-pass membrane protein</topology>
    </subcellularLocation>
    <subcellularLocation>
        <location evidence="7">Secreted</location>
        <location evidence="7">Extracellular exosome</location>
    </subcellularLocation>
</comment>
<evidence type="ECO:0000256" key="23">
    <source>
        <dbReference type="ARBA" id="ARBA00023034"/>
    </source>
</evidence>
<name>A0AAD9V8E3_ACRCE</name>
<feature type="transmembrane region" description="Helical" evidence="42">
    <location>
        <begin position="157"/>
        <end position="176"/>
    </location>
</feature>
<keyword evidence="27" id="KW-0458">Lysosome</keyword>
<evidence type="ECO:0000256" key="35">
    <source>
        <dbReference type="ARBA" id="ARBA00047789"/>
    </source>
</evidence>
<feature type="region of interest" description="Disordered" evidence="41">
    <location>
        <begin position="940"/>
        <end position="973"/>
    </location>
</feature>
<dbReference type="GO" id="GO:0015439">
    <property type="term" value="F:ABC-type heme transporter activity"/>
    <property type="evidence" value="ECO:0007669"/>
    <property type="project" value="UniProtKB-EC"/>
</dbReference>
<feature type="transmembrane region" description="Helical" evidence="42">
    <location>
        <begin position="22"/>
        <end position="46"/>
    </location>
</feature>
<dbReference type="GO" id="GO:0005741">
    <property type="term" value="C:mitochondrial outer membrane"/>
    <property type="evidence" value="ECO:0007669"/>
    <property type="project" value="UniProtKB-SubCell"/>
</dbReference>
<evidence type="ECO:0000256" key="1">
    <source>
        <dbReference type="ARBA" id="ARBA00004146"/>
    </source>
</evidence>
<dbReference type="GO" id="GO:0005886">
    <property type="term" value="C:plasma membrane"/>
    <property type="evidence" value="ECO:0007669"/>
    <property type="project" value="UniProtKB-SubCell"/>
</dbReference>
<evidence type="ECO:0000256" key="4">
    <source>
        <dbReference type="ARBA" id="ARBA00004374"/>
    </source>
</evidence>
<dbReference type="GO" id="GO:0032585">
    <property type="term" value="C:multivesicular body membrane"/>
    <property type="evidence" value="ECO:0007669"/>
    <property type="project" value="UniProtKB-SubCell"/>
</dbReference>
<dbReference type="InterPro" id="IPR017871">
    <property type="entry name" value="ABC_transporter-like_CS"/>
</dbReference>
<proteinExistence type="inferred from homology"/>
<keyword evidence="16" id="KW-0547">Nucleotide-binding</keyword>
<dbReference type="GO" id="GO:0016887">
    <property type="term" value="F:ATP hydrolysis activity"/>
    <property type="evidence" value="ECO:0007669"/>
    <property type="project" value="InterPro"/>
</dbReference>
<evidence type="ECO:0000256" key="26">
    <source>
        <dbReference type="ARBA" id="ARBA00023157"/>
    </source>
</evidence>
<dbReference type="InterPro" id="IPR003593">
    <property type="entry name" value="AAA+_ATPase"/>
</dbReference>
<evidence type="ECO:0000256" key="7">
    <source>
        <dbReference type="ARBA" id="ARBA00004550"/>
    </source>
</evidence>
<comment type="subunit">
    <text evidence="11">Homodimer.</text>
</comment>
<evidence type="ECO:0000256" key="36">
    <source>
        <dbReference type="ARBA" id="ARBA00048309"/>
    </source>
</evidence>
<evidence type="ECO:0000256" key="12">
    <source>
        <dbReference type="ARBA" id="ARBA00022448"/>
    </source>
</evidence>
<keyword evidence="26" id="KW-1015">Disulfide bond</keyword>
<evidence type="ECO:0000256" key="39">
    <source>
        <dbReference type="ARBA" id="ARBA00048636"/>
    </source>
</evidence>
<evidence type="ECO:0000256" key="13">
    <source>
        <dbReference type="ARBA" id="ARBA00022475"/>
    </source>
</evidence>
<dbReference type="GO" id="GO:0005576">
    <property type="term" value="C:extracellular region"/>
    <property type="evidence" value="ECO:0007669"/>
    <property type="project" value="UniProtKB-SubCell"/>
</dbReference>
<gene>
    <name evidence="45" type="ORF">P5673_011435</name>
</gene>
<dbReference type="GO" id="GO:0000139">
    <property type="term" value="C:Golgi membrane"/>
    <property type="evidence" value="ECO:0007669"/>
    <property type="project" value="UniProtKB-SubCell"/>
</dbReference>
<dbReference type="GO" id="GO:0005789">
    <property type="term" value="C:endoplasmic reticulum membrane"/>
    <property type="evidence" value="ECO:0007669"/>
    <property type="project" value="UniProtKB-SubCell"/>
</dbReference>
<dbReference type="EC" id="7.6.2.5" evidence="30"/>
<evidence type="ECO:0000256" key="8">
    <source>
        <dbReference type="ARBA" id="ARBA00004651"/>
    </source>
</evidence>
<comment type="catalytic activity">
    <reaction evidence="34">
        <text>coproporphyrinogen III(in) + ATP + H2O = coproporphyrinogen III(out) + ADP + phosphate + H(+)</text>
        <dbReference type="Rhea" id="RHEA:66680"/>
        <dbReference type="ChEBI" id="CHEBI:15377"/>
        <dbReference type="ChEBI" id="CHEBI:15378"/>
        <dbReference type="ChEBI" id="CHEBI:30616"/>
        <dbReference type="ChEBI" id="CHEBI:43474"/>
        <dbReference type="ChEBI" id="CHEBI:57309"/>
        <dbReference type="ChEBI" id="CHEBI:456216"/>
    </reaction>
    <physiologicalReaction direction="left-to-right" evidence="34">
        <dbReference type="Rhea" id="RHEA:66681"/>
    </physiologicalReaction>
</comment>
<feature type="transmembrane region" description="Helical" evidence="42">
    <location>
        <begin position="188"/>
        <end position="211"/>
    </location>
</feature>
<comment type="similarity">
    <text evidence="29">Belongs to the ABC transporter superfamily. ABCB family. Heavy Metal importer (TC 3.A.1.210) subfamily.</text>
</comment>
<comment type="catalytic activity">
    <reaction evidence="38">
        <text>uroporphyrin III(in) + ATP + H2O = uroporphyrin III(out) + ADP + phosphate + H(+)</text>
        <dbReference type="Rhea" id="RHEA:66776"/>
        <dbReference type="ChEBI" id="CHEBI:15377"/>
        <dbReference type="ChEBI" id="CHEBI:15378"/>
        <dbReference type="ChEBI" id="CHEBI:30616"/>
        <dbReference type="ChEBI" id="CHEBI:43474"/>
        <dbReference type="ChEBI" id="CHEBI:167479"/>
        <dbReference type="ChEBI" id="CHEBI:456216"/>
    </reaction>
    <physiologicalReaction direction="left-to-right" evidence="38">
        <dbReference type="Rhea" id="RHEA:66777"/>
    </physiologicalReaction>
</comment>
<feature type="transmembrane region" description="Helical" evidence="42">
    <location>
        <begin position="309"/>
        <end position="330"/>
    </location>
</feature>
<dbReference type="InterPro" id="IPR032410">
    <property type="entry name" value="ABCB6_N"/>
</dbReference>
<feature type="compositionally biased region" description="Basic and acidic residues" evidence="41">
    <location>
        <begin position="942"/>
        <end position="973"/>
    </location>
</feature>
<evidence type="ECO:0000256" key="16">
    <source>
        <dbReference type="ARBA" id="ARBA00022741"/>
    </source>
</evidence>
<dbReference type="PROSITE" id="PS50893">
    <property type="entry name" value="ABC_TRANSPORTER_2"/>
    <property type="match status" value="1"/>
</dbReference>
<evidence type="ECO:0000256" key="20">
    <source>
        <dbReference type="ARBA" id="ARBA00022840"/>
    </source>
</evidence>
<evidence type="ECO:0000256" key="34">
    <source>
        <dbReference type="ARBA" id="ARBA00047753"/>
    </source>
</evidence>
<dbReference type="InterPro" id="IPR027417">
    <property type="entry name" value="P-loop_NTPase"/>
</dbReference>
<evidence type="ECO:0000256" key="24">
    <source>
        <dbReference type="ARBA" id="ARBA00023128"/>
    </source>
</evidence>
<dbReference type="GO" id="GO:0020037">
    <property type="term" value="F:heme binding"/>
    <property type="evidence" value="ECO:0007669"/>
    <property type="project" value="TreeGrafter"/>
</dbReference>
<dbReference type="Gene3D" id="1.20.1560.10">
    <property type="entry name" value="ABC transporter type 1, transmembrane domain"/>
    <property type="match status" value="1"/>
</dbReference>
<dbReference type="Pfam" id="PF16185">
    <property type="entry name" value="MTABC_N"/>
    <property type="match status" value="1"/>
</dbReference>
<dbReference type="Gene3D" id="3.40.50.300">
    <property type="entry name" value="P-loop containing nucleotide triphosphate hydrolases"/>
    <property type="match status" value="1"/>
</dbReference>
<dbReference type="Pfam" id="PF00664">
    <property type="entry name" value="ABC_membrane"/>
    <property type="match status" value="1"/>
</dbReference>
<dbReference type="InterPro" id="IPR011527">
    <property type="entry name" value="ABC1_TM_dom"/>
</dbReference>
<evidence type="ECO:0000256" key="28">
    <source>
        <dbReference type="ARBA" id="ARBA00024320"/>
    </source>
</evidence>
<sequence length="973" mass="110469">MICTHYCDFNETLSSPPSHKSGLSRCIMGTVPPAMLLSLIGLLFLIQLWKRRKVYAENQRNTFVPDLESTSVSIQEVKRERNFPHTGVFNGKHKRGYSNLEDTSNQLIQNPSDFVHGDSRTSFLYTFQQFAHLCLILVPAIDIITKASMAADRLQGYVIFNDAGMFLTWMIAFFVLRAESAQYFGAHVGRHSLGLLLFWTFAFTFENLSFISWNNPHWWFLRNTQIQDTEFGLFVARYTITLLVFLLGLKGPGLYHPMKPTVLIKPEQSLEGSSAIDRRGQSAFKDLWRKTKMLWPFLWPSDRILQIKVFVCFLILGAGRAVNVLVPYMYKIIVNHLSPGKTVTDPWHLVLIYVFLRFLQGGGVGGIGLLNNIKSFLWIRIQQFTSRMLQVRLFAHLHSLSLSWHLNRKTGEVIRMVDRGANSIFNLLNYLLFNIIPTFADIGVAIVYFIVAFNGWFGLIIFLSMALYIVATVLITEWRTKFRREMNEKDNAAKAKAVDSLLNFETVKYYSGEDFEVERLDEAIKDYQWSIIDHLGLGLGLGFRNCEWETNASLVVLCLAQNLIIHAGLLTGTLYCGSLVVKGKLGVGDFVLFVTYTLQLFVPLNWFGTYYRMIQQAFIDMENMFDLFQQQRQVQDEPFAPDIRVTNGLIEFQHVNFSYTPEKQILKDVCFTVYPGQTVALVGPSGSGKSTIIRLLYRFYDIDSGAISVDGQNIAKVTQKSLRKVIGVVPQDTVLFNNNIRYNIQYGRIGASNSEVEEAASSADMHSRILTFPKDGKKADIYSLDTFFPGYETVVGERGLKLSGGEKQRVAIARTLLKNPPLVLLDEDRIGIWKVEGTLKNFDKIIVLRLWVAILRGGEMIITGMKTATSALDTQTERNIQASLNRMCINRTTIVVAHRLSTIVNADQILVVHDGEIIERGRHDELVSVEGVYANMWLQQQKTEEKAKPGGDTDSEEERKDEDGTTDTKKLDS</sequence>
<feature type="transmembrane region" description="Helical" evidence="42">
    <location>
        <begin position="231"/>
        <end position="249"/>
    </location>
</feature>
<evidence type="ECO:0000256" key="32">
    <source>
        <dbReference type="ARBA" id="ARBA00031413"/>
    </source>
</evidence>
<keyword evidence="46" id="KW-1185">Reference proteome</keyword>
<evidence type="ECO:0000256" key="40">
    <source>
        <dbReference type="ARBA" id="ARBA00049398"/>
    </source>
</evidence>
<evidence type="ECO:0000256" key="2">
    <source>
        <dbReference type="ARBA" id="ARBA00004333"/>
    </source>
</evidence>
<evidence type="ECO:0000313" key="46">
    <source>
        <dbReference type="Proteomes" id="UP001249851"/>
    </source>
</evidence>
<keyword evidence="13" id="KW-1003">Cell membrane</keyword>
<dbReference type="Pfam" id="PF00005">
    <property type="entry name" value="ABC_tran"/>
    <property type="match status" value="1"/>
</dbReference>
<evidence type="ECO:0000256" key="15">
    <source>
        <dbReference type="ARBA" id="ARBA00022692"/>
    </source>
</evidence>
<keyword evidence="21" id="KW-1278">Translocase</keyword>
<dbReference type="SMART" id="SM00382">
    <property type="entry name" value="AAA"/>
    <property type="match status" value="1"/>
</dbReference>
<dbReference type="InterPro" id="IPR039421">
    <property type="entry name" value="Type_1_exporter"/>
</dbReference>
<comment type="catalytic activity">
    <reaction evidence="35">
        <text>uroporphyrin I(in) + ATP + H2O = uroporphyrin I(out) + ADP + phosphate + H(+)</text>
        <dbReference type="Rhea" id="RHEA:66772"/>
        <dbReference type="ChEBI" id="CHEBI:15377"/>
        <dbReference type="ChEBI" id="CHEBI:15378"/>
        <dbReference type="ChEBI" id="CHEBI:30616"/>
        <dbReference type="ChEBI" id="CHEBI:43474"/>
        <dbReference type="ChEBI" id="CHEBI:167480"/>
        <dbReference type="ChEBI" id="CHEBI:456216"/>
    </reaction>
    <physiologicalReaction direction="left-to-right" evidence="35">
        <dbReference type="Rhea" id="RHEA:66773"/>
    </physiologicalReaction>
</comment>
<protein>
    <recommendedName>
        <fullName evidence="31">ATP-binding cassette sub-family B member 6</fullName>
        <ecNumber evidence="30">7.6.2.5</ecNumber>
    </recommendedName>
    <alternativeName>
        <fullName evidence="32">ABC-type heme transporter ABCB6</fullName>
    </alternativeName>
</protein>
<evidence type="ECO:0000256" key="33">
    <source>
        <dbReference type="ARBA" id="ARBA00047649"/>
    </source>
</evidence>
<dbReference type="PROSITE" id="PS50929">
    <property type="entry name" value="ABC_TM1F"/>
    <property type="match status" value="1"/>
</dbReference>
<feature type="domain" description="ABC transmembrane type-1" evidence="44">
    <location>
        <begin position="310"/>
        <end position="616"/>
    </location>
</feature>
<comment type="caution">
    <text evidence="45">The sequence shown here is derived from an EMBL/GenBank/DDBJ whole genome shotgun (WGS) entry which is preliminary data.</text>
</comment>
<evidence type="ECO:0000256" key="11">
    <source>
        <dbReference type="ARBA" id="ARBA00011738"/>
    </source>
</evidence>
<feature type="domain" description="ABC transporter" evidence="43">
    <location>
        <begin position="650"/>
        <end position="939"/>
    </location>
</feature>
<dbReference type="PANTHER" id="PTHR24221">
    <property type="entry name" value="ATP-BINDING CASSETTE SUB-FAMILY B"/>
    <property type="match status" value="1"/>
</dbReference>
<dbReference type="EMBL" id="JARQWQ010000021">
    <property type="protein sequence ID" value="KAK2564752.1"/>
    <property type="molecule type" value="Genomic_DNA"/>
</dbReference>
<keyword evidence="23" id="KW-0333">Golgi apparatus</keyword>
<feature type="transmembrane region" description="Helical" evidence="42">
    <location>
        <begin position="427"/>
        <end position="450"/>
    </location>
</feature>
<evidence type="ECO:0000256" key="42">
    <source>
        <dbReference type="SAM" id="Phobius"/>
    </source>
</evidence>
<keyword evidence="24" id="KW-0496">Mitochondrion</keyword>
<feature type="transmembrane region" description="Helical" evidence="42">
    <location>
        <begin position="456"/>
        <end position="476"/>
    </location>
</feature>
<dbReference type="CDD" id="cd18581">
    <property type="entry name" value="ABC_6TM_ABCB6"/>
    <property type="match status" value="1"/>
</dbReference>
<evidence type="ECO:0000256" key="29">
    <source>
        <dbReference type="ARBA" id="ARBA00024363"/>
    </source>
</evidence>
<feature type="transmembrane region" description="Helical" evidence="42">
    <location>
        <begin position="590"/>
        <end position="611"/>
    </location>
</feature>